<protein>
    <submittedName>
        <fullName evidence="1">Uncharacterized protein</fullName>
    </submittedName>
</protein>
<comment type="caution">
    <text evidence="1">The sequence shown here is derived from an EMBL/GenBank/DDBJ whole genome shotgun (WGS) entry which is preliminary data.</text>
</comment>
<organism evidence="1 2">
    <name type="scientific">Hydrogenoanaerobacterium saccharovorans</name>
    <dbReference type="NCBI Taxonomy" id="474960"/>
    <lineage>
        <taxon>Bacteria</taxon>
        <taxon>Bacillati</taxon>
        <taxon>Bacillota</taxon>
        <taxon>Clostridia</taxon>
        <taxon>Eubacteriales</taxon>
        <taxon>Oscillospiraceae</taxon>
        <taxon>Hydrogenoanaerobacterium</taxon>
    </lineage>
</organism>
<evidence type="ECO:0000313" key="2">
    <source>
        <dbReference type="Proteomes" id="UP000724149"/>
    </source>
</evidence>
<evidence type="ECO:0000313" key="1">
    <source>
        <dbReference type="EMBL" id="MBM6923205.1"/>
    </source>
</evidence>
<dbReference type="EMBL" id="JACSNR010000005">
    <property type="protein sequence ID" value="MBM6923205.1"/>
    <property type="molecule type" value="Genomic_DNA"/>
</dbReference>
<dbReference type="Proteomes" id="UP000724149">
    <property type="component" value="Unassembled WGS sequence"/>
</dbReference>
<gene>
    <name evidence="1" type="ORF">H9X81_05810</name>
</gene>
<dbReference type="RefSeq" id="WP_191391905.1">
    <property type="nucleotide sequence ID" value="NZ_JACSNR010000005.1"/>
</dbReference>
<proteinExistence type="predicted"/>
<sequence>MQFKDGLRRVNTKKARCDLWDYLSHRPEYQHLYRGTYMANYSWGELTIDELEH</sequence>
<name>A0ABS2GL34_9FIRM</name>
<keyword evidence="2" id="KW-1185">Reference proteome</keyword>
<accession>A0ABS2GL34</accession>
<reference evidence="1 2" key="1">
    <citation type="journal article" date="2021" name="Sci. Rep.">
        <title>The distribution of antibiotic resistance genes in chicken gut microbiota commensals.</title>
        <authorList>
            <person name="Juricova H."/>
            <person name="Matiasovicova J."/>
            <person name="Kubasova T."/>
            <person name="Cejkova D."/>
            <person name="Rychlik I."/>
        </authorList>
    </citation>
    <scope>NUCLEOTIDE SEQUENCE [LARGE SCALE GENOMIC DNA]</scope>
    <source>
        <strain evidence="1 2">An564</strain>
    </source>
</reference>